<keyword evidence="3" id="KW-1185">Reference proteome</keyword>
<evidence type="ECO:0000313" key="3">
    <source>
        <dbReference type="Proteomes" id="UP001303373"/>
    </source>
</evidence>
<feature type="region of interest" description="Disordered" evidence="1">
    <location>
        <begin position="493"/>
        <end position="522"/>
    </location>
</feature>
<dbReference type="AlphaFoldDB" id="A0AAQ3M6T0"/>
<evidence type="ECO:0000313" key="2">
    <source>
        <dbReference type="EMBL" id="WPH02238.1"/>
    </source>
</evidence>
<feature type="compositionally biased region" description="Basic and acidic residues" evidence="1">
    <location>
        <begin position="27"/>
        <end position="40"/>
    </location>
</feature>
<name>A0AAQ3M6T0_9PEZI</name>
<feature type="region of interest" description="Disordered" evidence="1">
    <location>
        <begin position="436"/>
        <end position="463"/>
    </location>
</feature>
<protein>
    <submittedName>
        <fullName evidence="2">Uncharacterized protein</fullName>
    </submittedName>
</protein>
<feature type="region of interest" description="Disordered" evidence="1">
    <location>
        <begin position="537"/>
        <end position="618"/>
    </location>
</feature>
<accession>A0AAQ3M6T0</accession>
<feature type="compositionally biased region" description="Polar residues" evidence="1">
    <location>
        <begin position="42"/>
        <end position="62"/>
    </location>
</feature>
<feature type="region of interest" description="Disordered" evidence="1">
    <location>
        <begin position="27"/>
        <end position="100"/>
    </location>
</feature>
<proteinExistence type="predicted"/>
<feature type="compositionally biased region" description="Basic and acidic residues" evidence="1">
    <location>
        <begin position="573"/>
        <end position="593"/>
    </location>
</feature>
<gene>
    <name evidence="2" type="ORF">R9X50_00509400</name>
</gene>
<dbReference type="PANTHER" id="PTHR38887:SF1">
    <property type="entry name" value="RAS MODIFICATION PROTEIN ERF4"/>
    <property type="match status" value="1"/>
</dbReference>
<reference evidence="2 3" key="1">
    <citation type="submission" date="2023-11" db="EMBL/GenBank/DDBJ databases">
        <title>An acidophilic fungus is an integral part of prey digestion in a carnivorous sundew plant.</title>
        <authorList>
            <person name="Tsai I.J."/>
        </authorList>
    </citation>
    <scope>NUCLEOTIDE SEQUENCE [LARGE SCALE GENOMIC DNA]</scope>
    <source>
        <strain evidence="2">169a</strain>
    </source>
</reference>
<dbReference type="PANTHER" id="PTHR38887">
    <property type="entry name" value="CHROMOSOME 21, WHOLE GENOME SHOTGUN SEQUENCE"/>
    <property type="match status" value="1"/>
</dbReference>
<organism evidence="2 3">
    <name type="scientific">Acrodontium crateriforme</name>
    <dbReference type="NCBI Taxonomy" id="150365"/>
    <lineage>
        <taxon>Eukaryota</taxon>
        <taxon>Fungi</taxon>
        <taxon>Dikarya</taxon>
        <taxon>Ascomycota</taxon>
        <taxon>Pezizomycotina</taxon>
        <taxon>Dothideomycetes</taxon>
        <taxon>Dothideomycetidae</taxon>
        <taxon>Mycosphaerellales</taxon>
        <taxon>Teratosphaeriaceae</taxon>
        <taxon>Acrodontium</taxon>
    </lineage>
</organism>
<evidence type="ECO:0000256" key="1">
    <source>
        <dbReference type="SAM" id="MobiDB-lite"/>
    </source>
</evidence>
<sequence length="649" mass="72472">MSRRNGQRRGGLVSLIGSGVGIAAEYREHRQQKKLSRENSEQDINSNDHAGVGSSSRPQQDAQELPSDLPPSYHAAVVGGGDRSLASGPPVSTEKKDSKVQYVYEDDEAFYEDDEEDWQLDEAIKRSRSESPPGYDETTTAQPIDQLVRDVMQTSPHSTITKVRHPLPAPVILPQRRPGNQTRGFVRAYAPDLANCGIDQETFLKFIKNFHKSSKASPLFDVVIVSSMIAGFAPSVIAMAVTTAVQVAATAGQQIQQRSRSNNFLDCMNEELFKPAGLYAMIMKYKPEEAGQAGGMLARFGIGSQEVNLSTNEIIAKYSRTLSSESQEQQNRSMSERMQNLRLASGTTHGSLELPAAAPLIFPDVDHAITTDGAEETFKDKAKDAQKFLSSYLDRRAHMKFADADPNSQLVLPEEHRKMKAKMADANHPMWQGGLVGMVSGGALGQRDRRSERDERRSERRFERDERKVLRYERRMDKGRDLSRKQESRYDRYMDEVERREQESDSGRYESGLRQGGRRGRGGLISGLIGAAANAYQNRESKSNPPAPYGGQSNPPAPYGGSNPPAPYGGSTSHEHDFYEHDSYEHDSHENFSNEHYPSHNRNAPYGSRRQQRNGPVKRKMAQDCLYLMIVNLPSEAELAEAREMLARM</sequence>
<dbReference type="InterPro" id="IPR053221">
    <property type="entry name" value="Burnettramic_acid_biosynth"/>
</dbReference>
<dbReference type="EMBL" id="CP138586">
    <property type="protein sequence ID" value="WPH02238.1"/>
    <property type="molecule type" value="Genomic_DNA"/>
</dbReference>
<feature type="compositionally biased region" description="Basic and acidic residues" evidence="1">
    <location>
        <begin position="446"/>
        <end position="463"/>
    </location>
</feature>
<feature type="compositionally biased region" description="Basic and acidic residues" evidence="1">
    <location>
        <begin position="493"/>
        <end position="508"/>
    </location>
</feature>
<dbReference type="Proteomes" id="UP001303373">
    <property type="component" value="Chromosome 7"/>
</dbReference>